<sequence>MARKNFSHPFQPYDIQQTFMEAVYDCIEQGKVGIFESPTGTGKSLSLICGSLTWLRERKRKEFDEAIASTQLDDDEPEWMVAHATEERRQQARGMRADFEARLDAVRQREQKIRDRNANGEPLAKRRKQNHDATNGHDSDEEQFVLDDYESDDEKQQQRNGGSDFSSETTKLMEKLGMLPQASDDQHAGNEQDELKIFFCSRTHSQLSQFIGELKRVKLPPGLPPEPNAQHALEELKQLTLGSRKNLCINPKVAKLPSQTAINERCVELQQPKTPADQKCPYLPKKEDQHLVLDFRDHALAKIRDIEDLAAVGKKLQVCPYYASRPAIGPAEIVTLPYPLLLQKSAREALGISLKGHVVIIDEAHNLINAVEGIYSAQITEVQLMRARESLMVYLQKFRSRLKGANRIASGGTIAAGSLLAGKAVDQVNLTKLVRYINDSKLARKVEGYVTHVKEAGQKGKIPTNTSDTPTLTHVQNFLMCLMNPSKEGRFFFSEEESIGTIRYLLLDPSEHFRCIVEEARAVILAGGTMSPMDEYKQQLFPYLSSIQTLSCGHLIPPSNLLVRTIESDRDGPLEFSFRARSNSASAVRLGRVLLELASHVKGGLVVFFPSYGYLEQVTNLWREQSITEKLQKLKPVFSDQRNASAEDTFKAYSGAIQSSSTGAILLSVIGGKLSEGINFSDDLGRCVLVVGLPFPNLETPEWKAKMQYIDEKAVARGEAKGKASRGHAENVCMRSVNQAIGRVIRHKSDWASILLMDSRYGQGRISEKLPGWIKECLPNNASASQSVEGVVRDVTAFFVSRAH</sequence>
<evidence type="ECO:0000313" key="2">
    <source>
        <dbReference type="Proteomes" id="UP001281147"/>
    </source>
</evidence>
<dbReference type="Proteomes" id="UP001281147">
    <property type="component" value="Unassembled WGS sequence"/>
</dbReference>
<keyword evidence="2" id="KW-1185">Reference proteome</keyword>
<proteinExistence type="predicted"/>
<dbReference type="EC" id="3.6.4.13" evidence="1"/>
<keyword evidence="1" id="KW-0378">Hydrolase</keyword>
<reference evidence="1" key="1">
    <citation type="submission" date="2023-07" db="EMBL/GenBank/DDBJ databases">
        <title>Black Yeasts Isolated from many extreme environments.</title>
        <authorList>
            <person name="Coleine C."/>
            <person name="Stajich J.E."/>
            <person name="Selbmann L."/>
        </authorList>
    </citation>
    <scope>NUCLEOTIDE SEQUENCE</scope>
    <source>
        <strain evidence="1">CCFEE 5714</strain>
    </source>
</reference>
<name>A0ACC3N4H0_9PEZI</name>
<gene>
    <name evidence="1" type="primary">CHL1_2</name>
    <name evidence="1" type="ORF">LTR37_010563</name>
</gene>
<keyword evidence="1" id="KW-0067">ATP-binding</keyword>
<evidence type="ECO:0000313" key="1">
    <source>
        <dbReference type="EMBL" id="KAK3709944.1"/>
    </source>
</evidence>
<organism evidence="1 2">
    <name type="scientific">Vermiconidia calcicola</name>
    <dbReference type="NCBI Taxonomy" id="1690605"/>
    <lineage>
        <taxon>Eukaryota</taxon>
        <taxon>Fungi</taxon>
        <taxon>Dikarya</taxon>
        <taxon>Ascomycota</taxon>
        <taxon>Pezizomycotina</taxon>
        <taxon>Dothideomycetes</taxon>
        <taxon>Dothideomycetidae</taxon>
        <taxon>Mycosphaerellales</taxon>
        <taxon>Extremaceae</taxon>
        <taxon>Vermiconidia</taxon>
    </lineage>
</organism>
<protein>
    <submittedName>
        <fullName evidence="1">ATP-dependent DNA helicase chl1</fullName>
        <ecNumber evidence="1">3.6.4.13</ecNumber>
    </submittedName>
</protein>
<accession>A0ACC3N4H0</accession>
<keyword evidence="1" id="KW-0547">Nucleotide-binding</keyword>
<dbReference type="EMBL" id="JAUTXU010000088">
    <property type="protein sequence ID" value="KAK3709944.1"/>
    <property type="molecule type" value="Genomic_DNA"/>
</dbReference>
<keyword evidence="1" id="KW-0347">Helicase</keyword>
<comment type="caution">
    <text evidence="1">The sequence shown here is derived from an EMBL/GenBank/DDBJ whole genome shotgun (WGS) entry which is preliminary data.</text>
</comment>